<keyword evidence="3" id="KW-1185">Reference proteome</keyword>
<keyword evidence="1" id="KW-1133">Transmembrane helix</keyword>
<dbReference type="AlphaFoldDB" id="A0A8J6EHF8"/>
<organism evidence="2 3">
    <name type="scientific">Eleutherodactylus coqui</name>
    <name type="common">Puerto Rican coqui</name>
    <dbReference type="NCBI Taxonomy" id="57060"/>
    <lineage>
        <taxon>Eukaryota</taxon>
        <taxon>Metazoa</taxon>
        <taxon>Chordata</taxon>
        <taxon>Craniata</taxon>
        <taxon>Vertebrata</taxon>
        <taxon>Euteleostomi</taxon>
        <taxon>Amphibia</taxon>
        <taxon>Batrachia</taxon>
        <taxon>Anura</taxon>
        <taxon>Neobatrachia</taxon>
        <taxon>Hyloidea</taxon>
        <taxon>Eleutherodactylidae</taxon>
        <taxon>Eleutherodactylinae</taxon>
        <taxon>Eleutherodactylus</taxon>
        <taxon>Eleutherodactylus</taxon>
    </lineage>
</organism>
<sequence length="100" mass="11609">MVSQHMSCDAPRWDTCALRCQLMMQEVDRCHLLRDATHWNAKVCFIVRHVNLTSTSFPFIKRNFYCKSMVSPFCIEAVFRGCGLFCLAICIKIVMILMLI</sequence>
<reference evidence="2" key="1">
    <citation type="thesis" date="2020" institute="ProQuest LLC" country="789 East Eisenhower Parkway, Ann Arbor, MI, USA">
        <title>Comparative Genomics and Chromosome Evolution.</title>
        <authorList>
            <person name="Mudd A.B."/>
        </authorList>
    </citation>
    <scope>NUCLEOTIDE SEQUENCE</scope>
    <source>
        <strain evidence="2">HN-11 Male</strain>
        <tissue evidence="2">Kidney and liver</tissue>
    </source>
</reference>
<name>A0A8J6EHF8_ELECQ</name>
<accession>A0A8J6EHF8</accession>
<evidence type="ECO:0000256" key="1">
    <source>
        <dbReference type="SAM" id="Phobius"/>
    </source>
</evidence>
<comment type="caution">
    <text evidence="2">The sequence shown here is derived from an EMBL/GenBank/DDBJ whole genome shotgun (WGS) entry which is preliminary data.</text>
</comment>
<evidence type="ECO:0000313" key="3">
    <source>
        <dbReference type="Proteomes" id="UP000770717"/>
    </source>
</evidence>
<gene>
    <name evidence="2" type="ORF">GDO78_020912</name>
</gene>
<feature type="transmembrane region" description="Helical" evidence="1">
    <location>
        <begin position="77"/>
        <end position="99"/>
    </location>
</feature>
<evidence type="ECO:0000313" key="2">
    <source>
        <dbReference type="EMBL" id="KAG9469269.1"/>
    </source>
</evidence>
<protein>
    <submittedName>
        <fullName evidence="2">Uncharacterized protein</fullName>
    </submittedName>
</protein>
<dbReference type="Proteomes" id="UP000770717">
    <property type="component" value="Unassembled WGS sequence"/>
</dbReference>
<keyword evidence="1" id="KW-0812">Transmembrane</keyword>
<proteinExistence type="predicted"/>
<dbReference type="EMBL" id="WNTK01000580">
    <property type="protein sequence ID" value="KAG9469269.1"/>
    <property type="molecule type" value="Genomic_DNA"/>
</dbReference>
<keyword evidence="1" id="KW-0472">Membrane</keyword>